<accession>A0A852WBH9</accession>
<dbReference type="GeneID" id="98054610"/>
<evidence type="ECO:0000313" key="3">
    <source>
        <dbReference type="Proteomes" id="UP000549695"/>
    </source>
</evidence>
<organism evidence="2 3">
    <name type="scientific">Pseudonocardia alni</name>
    <name type="common">Amycolata alni</name>
    <dbReference type="NCBI Taxonomy" id="33907"/>
    <lineage>
        <taxon>Bacteria</taxon>
        <taxon>Bacillati</taxon>
        <taxon>Actinomycetota</taxon>
        <taxon>Actinomycetes</taxon>
        <taxon>Pseudonocardiales</taxon>
        <taxon>Pseudonocardiaceae</taxon>
        <taxon>Pseudonocardia</taxon>
    </lineage>
</organism>
<gene>
    <name evidence="2" type="ORF">HDA37_004946</name>
</gene>
<keyword evidence="1" id="KW-1133">Transmembrane helix</keyword>
<name>A0A852WBH9_PSEA5</name>
<keyword evidence="1" id="KW-0812">Transmembrane</keyword>
<sequence>MQPTGPAIINSDEPVKDSGNGDVISVAGAATGGRALHSSGATRMTQFLLSAAEEQDGASGTTILVILGAVAIVLYIGSLYLHPLTRCGRCKGSPRHYGALATKSWRNCGACNGSGRETRLGARILGIEP</sequence>
<proteinExistence type="predicted"/>
<protein>
    <submittedName>
        <fullName evidence="2">Uncharacterized protein</fullName>
    </submittedName>
</protein>
<feature type="transmembrane region" description="Helical" evidence="1">
    <location>
        <begin position="58"/>
        <end position="81"/>
    </location>
</feature>
<evidence type="ECO:0000256" key="1">
    <source>
        <dbReference type="SAM" id="Phobius"/>
    </source>
</evidence>
<reference evidence="2 3" key="1">
    <citation type="submission" date="2020-07" db="EMBL/GenBank/DDBJ databases">
        <title>Sequencing the genomes of 1000 actinobacteria strains.</title>
        <authorList>
            <person name="Klenk H.-P."/>
        </authorList>
    </citation>
    <scope>NUCLEOTIDE SEQUENCE [LARGE SCALE GENOMIC DNA]</scope>
    <source>
        <strain evidence="2 3">DSM 44749</strain>
    </source>
</reference>
<dbReference type="RefSeq" id="WP_179762382.1">
    <property type="nucleotide sequence ID" value="NZ_BAAAJZ010000007.1"/>
</dbReference>
<dbReference type="AlphaFoldDB" id="A0A852WBH9"/>
<dbReference type="EMBL" id="JACCCZ010000001">
    <property type="protein sequence ID" value="NYG04661.1"/>
    <property type="molecule type" value="Genomic_DNA"/>
</dbReference>
<comment type="caution">
    <text evidence="2">The sequence shown here is derived from an EMBL/GenBank/DDBJ whole genome shotgun (WGS) entry which is preliminary data.</text>
</comment>
<dbReference type="Proteomes" id="UP000549695">
    <property type="component" value="Unassembled WGS sequence"/>
</dbReference>
<keyword evidence="3" id="KW-1185">Reference proteome</keyword>
<keyword evidence="1" id="KW-0472">Membrane</keyword>
<evidence type="ECO:0000313" key="2">
    <source>
        <dbReference type="EMBL" id="NYG04661.1"/>
    </source>
</evidence>